<dbReference type="PANTHER" id="PTHR30572">
    <property type="entry name" value="MEMBRANE COMPONENT OF TRANSPORTER-RELATED"/>
    <property type="match status" value="1"/>
</dbReference>
<comment type="similarity">
    <text evidence="6">Belongs to the ABC-4 integral membrane protein family.</text>
</comment>
<feature type="transmembrane region" description="Helical" evidence="7">
    <location>
        <begin position="408"/>
        <end position="434"/>
    </location>
</feature>
<proteinExistence type="inferred from homology"/>
<feature type="transmembrane region" description="Helical" evidence="7">
    <location>
        <begin position="21"/>
        <end position="41"/>
    </location>
</feature>
<feature type="transmembrane region" description="Helical" evidence="7">
    <location>
        <begin position="314"/>
        <end position="344"/>
    </location>
</feature>
<dbReference type="AlphaFoldDB" id="C7QZW0"/>
<accession>C7QZW0</accession>
<evidence type="ECO:0000256" key="7">
    <source>
        <dbReference type="SAM" id="Phobius"/>
    </source>
</evidence>
<evidence type="ECO:0000313" key="10">
    <source>
        <dbReference type="Proteomes" id="UP000000628"/>
    </source>
</evidence>
<evidence type="ECO:0000313" key="9">
    <source>
        <dbReference type="EMBL" id="ACV09518.1"/>
    </source>
</evidence>
<feature type="transmembrane region" description="Helical" evidence="7">
    <location>
        <begin position="440"/>
        <end position="459"/>
    </location>
</feature>
<evidence type="ECO:0000256" key="1">
    <source>
        <dbReference type="ARBA" id="ARBA00004651"/>
    </source>
</evidence>
<dbReference type="Proteomes" id="UP000000628">
    <property type="component" value="Chromosome"/>
</dbReference>
<dbReference type="EMBL" id="CP001706">
    <property type="protein sequence ID" value="ACV09518.1"/>
    <property type="molecule type" value="Genomic_DNA"/>
</dbReference>
<feature type="transmembrane region" description="Helical" evidence="7">
    <location>
        <begin position="499"/>
        <end position="520"/>
    </location>
</feature>
<feature type="domain" description="ABC3 transporter permease C-terminal" evidence="8">
    <location>
        <begin position="269"/>
        <end position="391"/>
    </location>
</feature>
<dbReference type="InterPro" id="IPR050250">
    <property type="entry name" value="Macrolide_Exporter_MacB"/>
</dbReference>
<gene>
    <name evidence="9" type="ordered locus">Jden_1875</name>
</gene>
<evidence type="ECO:0000256" key="2">
    <source>
        <dbReference type="ARBA" id="ARBA00022475"/>
    </source>
</evidence>
<dbReference type="KEGG" id="jde:Jden_1875"/>
<feature type="transmembrane region" description="Helical" evidence="7">
    <location>
        <begin position="796"/>
        <end position="821"/>
    </location>
</feature>
<keyword evidence="5 7" id="KW-0472">Membrane</keyword>
<dbReference type="eggNOG" id="COG0577">
    <property type="taxonomic scope" value="Bacteria"/>
</dbReference>
<evidence type="ECO:0000256" key="5">
    <source>
        <dbReference type="ARBA" id="ARBA00023136"/>
    </source>
</evidence>
<organism evidence="9 10">
    <name type="scientific">Jonesia denitrificans (strain ATCC 14870 / DSM 20603 / BCRC 15368 / CIP 55.134 / JCM 11481 / NBRC 15587 / NCTC 10816 / Prevot 55134)</name>
    <name type="common">Listeria denitrificans</name>
    <dbReference type="NCBI Taxonomy" id="471856"/>
    <lineage>
        <taxon>Bacteria</taxon>
        <taxon>Bacillati</taxon>
        <taxon>Actinomycetota</taxon>
        <taxon>Actinomycetes</taxon>
        <taxon>Micrococcales</taxon>
        <taxon>Jonesiaceae</taxon>
        <taxon>Jonesia</taxon>
    </lineage>
</organism>
<keyword evidence="3 7" id="KW-0812">Transmembrane</keyword>
<feature type="transmembrane region" description="Helical" evidence="7">
    <location>
        <begin position="262"/>
        <end position="283"/>
    </location>
</feature>
<evidence type="ECO:0000259" key="8">
    <source>
        <dbReference type="Pfam" id="PF02687"/>
    </source>
</evidence>
<dbReference type="GO" id="GO:0005886">
    <property type="term" value="C:plasma membrane"/>
    <property type="evidence" value="ECO:0007669"/>
    <property type="project" value="UniProtKB-SubCell"/>
</dbReference>
<dbReference type="STRING" id="471856.Jden_1875"/>
<keyword evidence="4 7" id="KW-1133">Transmembrane helix</keyword>
<name>C7QZW0_JONDD</name>
<dbReference type="Pfam" id="PF02687">
    <property type="entry name" value="FtsX"/>
    <property type="match status" value="2"/>
</dbReference>
<feature type="transmembrane region" description="Helical" evidence="7">
    <location>
        <begin position="746"/>
        <end position="775"/>
    </location>
</feature>
<dbReference type="HOGENOM" id="CLU_012341_1_0_11"/>
<evidence type="ECO:0000256" key="6">
    <source>
        <dbReference type="ARBA" id="ARBA00038076"/>
    </source>
</evidence>
<comment type="subcellular location">
    <subcellularLocation>
        <location evidence="1">Cell membrane</location>
        <topology evidence="1">Multi-pass membrane protein</topology>
    </subcellularLocation>
</comment>
<dbReference type="InterPro" id="IPR003838">
    <property type="entry name" value="ABC3_permease_C"/>
</dbReference>
<reference evidence="9 10" key="1">
    <citation type="journal article" date="2009" name="Stand. Genomic Sci.">
        <title>Complete genome sequence of Jonesia denitrificans type strain (Prevot 55134).</title>
        <authorList>
            <person name="Pukall R."/>
            <person name="Gehrich-Schroter G."/>
            <person name="Lapidus A."/>
            <person name="Nolan M."/>
            <person name="Glavina Del Rio T."/>
            <person name="Lucas S."/>
            <person name="Chen F."/>
            <person name="Tice H."/>
            <person name="Pitluck S."/>
            <person name="Cheng J.F."/>
            <person name="Copeland A."/>
            <person name="Saunders E."/>
            <person name="Brettin T."/>
            <person name="Detter J.C."/>
            <person name="Bruce D."/>
            <person name="Goodwin L."/>
            <person name="Pati A."/>
            <person name="Ivanova N."/>
            <person name="Mavromatis K."/>
            <person name="Ovchinnikova G."/>
            <person name="Chen A."/>
            <person name="Palaniappan K."/>
            <person name="Land M."/>
            <person name="Hauser L."/>
            <person name="Chang Y.J."/>
            <person name="Jeffries C.D."/>
            <person name="Chain P."/>
            <person name="Goker M."/>
            <person name="Bristow J."/>
            <person name="Eisen J.A."/>
            <person name="Markowitz V."/>
            <person name="Hugenholtz P."/>
            <person name="Kyrpides N.C."/>
            <person name="Klenk H.P."/>
            <person name="Han C."/>
        </authorList>
    </citation>
    <scope>NUCLEOTIDE SEQUENCE [LARGE SCALE GENOMIC DNA]</scope>
    <source>
        <strain evidence="10">ATCC 14870 / DSM 20603 / BCRC 15368 / CIP 55.134 / JCM 11481 / NBRC 15587 / NCTC 10816 / Prevot 55134</strain>
    </source>
</reference>
<keyword evidence="10" id="KW-1185">Reference proteome</keyword>
<evidence type="ECO:0000256" key="3">
    <source>
        <dbReference type="ARBA" id="ARBA00022692"/>
    </source>
</evidence>
<dbReference type="GO" id="GO:0022857">
    <property type="term" value="F:transmembrane transporter activity"/>
    <property type="evidence" value="ECO:0007669"/>
    <property type="project" value="TreeGrafter"/>
</dbReference>
<feature type="domain" description="ABC3 transporter permease C-terminal" evidence="8">
    <location>
        <begin position="754"/>
        <end position="871"/>
    </location>
</feature>
<feature type="transmembrane region" description="Helical" evidence="7">
    <location>
        <begin position="364"/>
        <end position="387"/>
    </location>
</feature>
<sequence length="878" mass="91067">MLQVTLYQMRKNVGRLTAAGIAILIGTAFVAATFVAGQLLVATSTNAMTTEFGDSDMVVLGDYQKDSGEWVNEPLTQDDLYTVASTQGVATVSATSAYWFQVTAGQKSDYVKPTFTSEDDRLVVPHLDTGAVPTQDGQVALDANIAERLEVSDGDTITMLGGDDTSSGVSLTVTGTTSDPSGAFVATGGGALMTPGTLQLILNAAGDDSDAPFSTLMFTVDDDAVPATIADALAGSVDGRPVLTIDQYAEQQLSSLTGQANIMTMIVLMFAAIALFVAGLVISNTFQVLVAQRAHTLALLRCVGANRKQIRNSVLVEATLLGVASSLAGILAGIGLVQGVLLVLTQLEVSTSIPDTVTIPLTAVWVPLVVGTLVTVLAALVPARIATKVSPLAALRPQEGAGEGGRRVGILRLITSGLLTVGGGALLAGSLVMAKDSTELGPLVAVGILGGALTFIGLITSSMLWMPKVVSTVGNLFNKLGAPAKLASANTMRNPRRTAATSTALFIGVTLVAMLSVGAATTRATMNTELDNQFPVDAIAETWGSDNTIASDADVERTVRDLQAIDGINTVAYGRNVALASEFPGENSDGYPNRQVTAVNPDEFRAALRDPSLAAMVTEGTYLLGAWDDATHVKDTASFWVAPTSNDAGDLPPAAEQPGYSNAHSLTIAKGFGHSYGIITDTDLDAILASDPTGDTHPTATFFIKVDDVNNAGDAMNAVRDYFGEDNVSVTGLVLEREFYQKAIDVMLLVLVGLLGVAVLIALIGVANTLSLSVIERRRESATLRAVGMSKRQLRHSLGIEGMLIAGIGAFVGVLVGALYAWLGAQLLFGGFATPIFTVRIWDIVLIMAVSIGAGLLASVVPARGAARTSPVAALAVE</sequence>
<keyword evidence="2" id="KW-1003">Cell membrane</keyword>
<protein>
    <recommendedName>
        <fullName evidence="8">ABC3 transporter permease C-terminal domain-containing protein</fullName>
    </recommendedName>
</protein>
<feature type="transmembrane region" description="Helical" evidence="7">
    <location>
        <begin position="841"/>
        <end position="861"/>
    </location>
</feature>
<evidence type="ECO:0000256" key="4">
    <source>
        <dbReference type="ARBA" id="ARBA00022989"/>
    </source>
</evidence>
<dbReference type="PANTHER" id="PTHR30572:SF4">
    <property type="entry name" value="ABC TRANSPORTER PERMEASE YTRF"/>
    <property type="match status" value="1"/>
</dbReference>